<organism evidence="1 2">
    <name type="scientific">Streptomyces virginiae</name>
    <name type="common">Streptomyces cinnamonensis</name>
    <dbReference type="NCBI Taxonomy" id="1961"/>
    <lineage>
        <taxon>Bacteria</taxon>
        <taxon>Bacillati</taxon>
        <taxon>Actinomycetota</taxon>
        <taxon>Actinomycetes</taxon>
        <taxon>Kitasatosporales</taxon>
        <taxon>Streptomycetaceae</taxon>
        <taxon>Streptomyces</taxon>
    </lineage>
</organism>
<dbReference type="Proteomes" id="UP001432039">
    <property type="component" value="Chromosome"/>
</dbReference>
<protein>
    <submittedName>
        <fullName evidence="1">Uncharacterized protein</fullName>
    </submittedName>
</protein>
<reference evidence="1" key="1">
    <citation type="submission" date="2022-10" db="EMBL/GenBank/DDBJ databases">
        <title>The complete genomes of actinobacterial strains from the NBC collection.</title>
        <authorList>
            <person name="Joergensen T.S."/>
            <person name="Alvarez Arevalo M."/>
            <person name="Sterndorff E.B."/>
            <person name="Faurdal D."/>
            <person name="Vuksanovic O."/>
            <person name="Mourched A.-S."/>
            <person name="Charusanti P."/>
            <person name="Shaw S."/>
            <person name="Blin K."/>
            <person name="Weber T."/>
        </authorList>
    </citation>
    <scope>NUCLEOTIDE SEQUENCE</scope>
    <source>
        <strain evidence="1">NBC_00248</strain>
    </source>
</reference>
<evidence type="ECO:0000313" key="2">
    <source>
        <dbReference type="Proteomes" id="UP001432039"/>
    </source>
</evidence>
<keyword evidence="2" id="KW-1185">Reference proteome</keyword>
<dbReference type="SUPFAM" id="SSF56219">
    <property type="entry name" value="DNase I-like"/>
    <property type="match status" value="1"/>
</dbReference>
<dbReference type="RefSeq" id="WP_328964254.1">
    <property type="nucleotide sequence ID" value="NZ_CP108090.1"/>
</dbReference>
<proteinExistence type="predicted"/>
<accession>A0ABZ1TN43</accession>
<dbReference type="EMBL" id="CP108090">
    <property type="protein sequence ID" value="WUQ15879.1"/>
    <property type="molecule type" value="Genomic_DNA"/>
</dbReference>
<name>A0ABZ1TN43_STRVG</name>
<sequence length="70" mass="7911">MVPKYRTFQVWECAFPTGPAAAGYRDVFRLLAPDALEYSWVGRAGDGYLCDHARVSRPLARHVEDCPVRV</sequence>
<evidence type="ECO:0000313" key="1">
    <source>
        <dbReference type="EMBL" id="WUQ15879.1"/>
    </source>
</evidence>
<gene>
    <name evidence="1" type="ORF">OG517_33200</name>
</gene>
<dbReference type="InterPro" id="IPR036691">
    <property type="entry name" value="Endo/exonu/phosph_ase_sf"/>
</dbReference>